<name>A0A0B7MKQ4_9FIRM</name>
<dbReference type="InterPro" id="IPR013785">
    <property type="entry name" value="Aldolase_TIM"/>
</dbReference>
<dbReference type="PANTHER" id="PTHR43726">
    <property type="entry name" value="3-METHYLORNITHINE SYNTHASE"/>
    <property type="match status" value="1"/>
</dbReference>
<evidence type="ECO:0000256" key="1">
    <source>
        <dbReference type="ARBA" id="ARBA00022691"/>
    </source>
</evidence>
<dbReference type="Proteomes" id="UP000046155">
    <property type="component" value="Unassembled WGS sequence"/>
</dbReference>
<dbReference type="AlphaFoldDB" id="A0A0B7MKQ4"/>
<keyword evidence="3" id="KW-0408">Iron</keyword>
<evidence type="ECO:0000313" key="8">
    <source>
        <dbReference type="Proteomes" id="UP000046155"/>
    </source>
</evidence>
<dbReference type="SUPFAM" id="SSF102114">
    <property type="entry name" value="Radical SAM enzymes"/>
    <property type="match status" value="1"/>
</dbReference>
<dbReference type="CDD" id="cd01335">
    <property type="entry name" value="Radical_SAM"/>
    <property type="match status" value="1"/>
</dbReference>
<sequence>MGERPERDYAIWREAGADRYLLKFETSDSELYRRLHPGSSLDKRLECIKQLKKLEYQTGSGNMVGLPGQTAAMLAEDIILMHRLKLYMAGIGPFLPHPATPLKDFPAGNLDLTLRVLALTRLLLPWSHLPATTALRNIDAVESHAGAGSAAARNGAATKTTCGNTCKSTGTSAFLKGTATLKNAAPGNTFAPGSTAAPESTCKSNCVSTCTYTSSEGQRLALTGGANVLMVNLTPMKYRLLYEIYPKKTSPLEEYRQAQQLAAEIGRSVAADPGHGLSNERQGEERGDGSVQLISK</sequence>
<dbReference type="GO" id="GO:0046872">
    <property type="term" value="F:metal ion binding"/>
    <property type="evidence" value="ECO:0007669"/>
    <property type="project" value="UniProtKB-KW"/>
</dbReference>
<dbReference type="Pfam" id="PF04055">
    <property type="entry name" value="Radical_SAM"/>
    <property type="match status" value="1"/>
</dbReference>
<evidence type="ECO:0000256" key="4">
    <source>
        <dbReference type="ARBA" id="ARBA00023014"/>
    </source>
</evidence>
<dbReference type="PROSITE" id="PS51918">
    <property type="entry name" value="RADICAL_SAM"/>
    <property type="match status" value="1"/>
</dbReference>
<keyword evidence="1" id="KW-0949">S-adenosyl-L-methionine</keyword>
<evidence type="ECO:0000256" key="3">
    <source>
        <dbReference type="ARBA" id="ARBA00023004"/>
    </source>
</evidence>
<protein>
    <recommendedName>
        <fullName evidence="6">Radical SAM core domain-containing protein</fullName>
    </recommendedName>
</protein>
<evidence type="ECO:0000256" key="2">
    <source>
        <dbReference type="ARBA" id="ARBA00022723"/>
    </source>
</evidence>
<dbReference type="RefSeq" id="WP_052835386.1">
    <property type="nucleotide sequence ID" value="NZ_CDRZ01000124.1"/>
</dbReference>
<organism evidence="7 8">
    <name type="scientific">Syntrophaceticus schinkii</name>
    <dbReference type="NCBI Taxonomy" id="499207"/>
    <lineage>
        <taxon>Bacteria</taxon>
        <taxon>Bacillati</taxon>
        <taxon>Bacillota</taxon>
        <taxon>Clostridia</taxon>
        <taxon>Thermoanaerobacterales</taxon>
        <taxon>Thermoanaerobacterales Family III. Incertae Sedis</taxon>
        <taxon>Syntrophaceticus</taxon>
    </lineage>
</organism>
<dbReference type="Gene3D" id="3.20.20.70">
    <property type="entry name" value="Aldolase class I"/>
    <property type="match status" value="2"/>
</dbReference>
<dbReference type="GO" id="GO:0051536">
    <property type="term" value="F:iron-sulfur cluster binding"/>
    <property type="evidence" value="ECO:0007669"/>
    <property type="project" value="UniProtKB-KW"/>
</dbReference>
<proteinExistence type="predicted"/>
<dbReference type="InterPro" id="IPR034422">
    <property type="entry name" value="HydE/PylB-like"/>
</dbReference>
<reference evidence="8" key="1">
    <citation type="submission" date="2015-01" db="EMBL/GenBank/DDBJ databases">
        <authorList>
            <person name="Manzoor Shahid"/>
            <person name="Zubair Saima"/>
        </authorList>
    </citation>
    <scope>NUCLEOTIDE SEQUENCE [LARGE SCALE GENOMIC DNA]</scope>
    <source>
        <strain evidence="8">Sp3</strain>
    </source>
</reference>
<evidence type="ECO:0000256" key="5">
    <source>
        <dbReference type="SAM" id="MobiDB-lite"/>
    </source>
</evidence>
<keyword evidence="2" id="KW-0479">Metal-binding</keyword>
<dbReference type="EMBL" id="CDRZ01000124">
    <property type="protein sequence ID" value="CEO88566.1"/>
    <property type="molecule type" value="Genomic_DNA"/>
</dbReference>
<evidence type="ECO:0000313" key="7">
    <source>
        <dbReference type="EMBL" id="CEO88566.1"/>
    </source>
</evidence>
<dbReference type="PANTHER" id="PTHR43726:SF1">
    <property type="entry name" value="BIOTIN SYNTHASE"/>
    <property type="match status" value="1"/>
</dbReference>
<keyword evidence="8" id="KW-1185">Reference proteome</keyword>
<gene>
    <name evidence="7" type="ORF">SSCH_210006</name>
</gene>
<dbReference type="InterPro" id="IPR007197">
    <property type="entry name" value="rSAM"/>
</dbReference>
<dbReference type="InterPro" id="IPR058240">
    <property type="entry name" value="rSAM_sf"/>
</dbReference>
<evidence type="ECO:0000259" key="6">
    <source>
        <dbReference type="PROSITE" id="PS51918"/>
    </source>
</evidence>
<dbReference type="GO" id="GO:0016740">
    <property type="term" value="F:transferase activity"/>
    <property type="evidence" value="ECO:0007669"/>
    <property type="project" value="TreeGrafter"/>
</dbReference>
<keyword evidence="4" id="KW-0411">Iron-sulfur</keyword>
<feature type="domain" description="Radical SAM core" evidence="6">
    <location>
        <begin position="1"/>
        <end position="136"/>
    </location>
</feature>
<accession>A0A0B7MKQ4</accession>
<feature type="region of interest" description="Disordered" evidence="5">
    <location>
        <begin position="267"/>
        <end position="296"/>
    </location>
</feature>